<dbReference type="PANTHER" id="PTHR11487">
    <property type="entry name" value="THIOESTERASE"/>
    <property type="match status" value="1"/>
</dbReference>
<comment type="similarity">
    <text evidence="1">Belongs to the thioesterase family.</text>
</comment>
<accession>A0A544V0Z5</accession>
<evidence type="ECO:0000313" key="3">
    <source>
        <dbReference type="EMBL" id="TQR39693.1"/>
    </source>
</evidence>
<feature type="domain" description="Thioesterase" evidence="2">
    <location>
        <begin position="2"/>
        <end position="224"/>
    </location>
</feature>
<evidence type="ECO:0000313" key="4">
    <source>
        <dbReference type="Proteomes" id="UP000317944"/>
    </source>
</evidence>
<dbReference type="InterPro" id="IPR012223">
    <property type="entry name" value="TEII"/>
</dbReference>
<dbReference type="InterPro" id="IPR029058">
    <property type="entry name" value="AB_hydrolase_fold"/>
</dbReference>
<dbReference type="EMBL" id="SADV01000001">
    <property type="protein sequence ID" value="TQR39693.1"/>
    <property type="molecule type" value="Genomic_DNA"/>
</dbReference>
<sequence>MILFCIPYAGGPETIYYKWKNYLDASIKLEPIELKGRGNRYNEGFYTCFDEAVDDIFLNIKDKITHHEYAIFGHSLGSRLAYELYYKICDKNLAKPKHIFFSGNNAPSVMKEKKELHKLSDVEFMKEIIKLGGTPKELLENEELLQFVLPTLRSDIKINENYVYKERKEKIECDTTVFSGKEDIPLKGILKWKSHCSQDFRIHMMEGNHFFINNNIGSITEIINFELNKHINKEDQYVIRRG</sequence>
<protein>
    <submittedName>
        <fullName evidence="3">Thioesterase</fullName>
    </submittedName>
</protein>
<dbReference type="RefSeq" id="WP_142507112.1">
    <property type="nucleotide sequence ID" value="NZ_SADV01000001.1"/>
</dbReference>
<reference evidence="3 4" key="1">
    <citation type="submission" date="2018-03" db="EMBL/GenBank/DDBJ databases">
        <title>Aerobic endospore-forming bacteria genome sequencing and assembly.</title>
        <authorList>
            <person name="Cavalcante D.A."/>
            <person name="Driks A."/>
            <person name="Putonti C."/>
            <person name="De-Souza M.T."/>
        </authorList>
    </citation>
    <scope>NUCLEOTIDE SEQUENCE [LARGE SCALE GENOMIC DNA]</scope>
    <source>
        <strain evidence="3 4">SDF0037</strain>
    </source>
</reference>
<dbReference type="OrthoDB" id="2213423at2"/>
<dbReference type="SUPFAM" id="SSF53474">
    <property type="entry name" value="alpha/beta-Hydrolases"/>
    <property type="match status" value="1"/>
</dbReference>
<dbReference type="Proteomes" id="UP000317944">
    <property type="component" value="Unassembled WGS sequence"/>
</dbReference>
<dbReference type="InterPro" id="IPR001031">
    <property type="entry name" value="Thioesterase"/>
</dbReference>
<dbReference type="AlphaFoldDB" id="A0A544V0Z5"/>
<gene>
    <name evidence="3" type="ORF">C7Y47_01285</name>
</gene>
<dbReference type="Gene3D" id="3.40.50.1820">
    <property type="entry name" value="alpha/beta hydrolase"/>
    <property type="match status" value="1"/>
</dbReference>
<proteinExistence type="inferred from homology"/>
<name>A0A544V0Z5_LYSSH</name>
<evidence type="ECO:0000259" key="2">
    <source>
        <dbReference type="Pfam" id="PF00975"/>
    </source>
</evidence>
<evidence type="ECO:0000256" key="1">
    <source>
        <dbReference type="ARBA" id="ARBA00007169"/>
    </source>
</evidence>
<dbReference type="GO" id="GO:0008610">
    <property type="term" value="P:lipid biosynthetic process"/>
    <property type="evidence" value="ECO:0007669"/>
    <property type="project" value="TreeGrafter"/>
</dbReference>
<dbReference type="Pfam" id="PF00975">
    <property type="entry name" value="Thioesterase"/>
    <property type="match status" value="1"/>
</dbReference>
<comment type="caution">
    <text evidence="3">The sequence shown here is derived from an EMBL/GenBank/DDBJ whole genome shotgun (WGS) entry which is preliminary data.</text>
</comment>
<dbReference type="PANTHER" id="PTHR11487:SF0">
    <property type="entry name" value="S-ACYL FATTY ACID SYNTHASE THIOESTERASE, MEDIUM CHAIN"/>
    <property type="match status" value="1"/>
</dbReference>
<organism evidence="3 4">
    <name type="scientific">Lysinibacillus sphaericus</name>
    <name type="common">Bacillus sphaericus</name>
    <dbReference type="NCBI Taxonomy" id="1421"/>
    <lineage>
        <taxon>Bacteria</taxon>
        <taxon>Bacillati</taxon>
        <taxon>Bacillota</taxon>
        <taxon>Bacilli</taxon>
        <taxon>Bacillales</taxon>
        <taxon>Bacillaceae</taxon>
        <taxon>Lysinibacillus</taxon>
    </lineage>
</organism>